<name>A0AAQ3SCI8_PASNO</name>
<proteinExistence type="predicted"/>
<evidence type="ECO:0000313" key="6">
    <source>
        <dbReference type="Proteomes" id="UP001341281"/>
    </source>
</evidence>
<sequence length="1087" mass="125788">MDRSWINTRLFGKAHLDGVNEFMKFVSERFGEDAEILCPCRRCLNRIRTHKGQVEDHLYIYGMASTYSRWIYHGESLDAESNENTSHQDEHTGFSEETVMNGDEEYDPNDRIPDMVQELYVAEDEGQAKKSMFAILLEQMKQELYPGAAYTRFSFVVKLLHIKSFYRISNVAFTALLKLLSSAFPDCSIPASYYEAKKLIRALGLGYESIHVCPNNCILFRKNFAKLDECPICKASRWKDTNGEKRVPHKVLRHFPLIPRLKRFFASKKISEAAQWHKLKRREVKNELNHPADGEAWKDFDRKYGWFANDPRNIRLGLATDGFNPFGNMSSSYSMWPVFLIPYNLPPWECMEQSNFMMSLLIPGKECPGKDFDVFLEPLIEELLELWSGVPTLDALTGKSFDLHAAVIWCIHDYPALSTLSGRVTKGYYACVRCDKNPCSRRIRYKICYIGHRRYLARNHPWRKKKDYDGQIENHDKPEEFSMDELMQQLENVKDVRPGMHPQNKKRKREANDGQCWKRRSCLWDLPYWSSLKLRHNLDVMHIEKNICEYFLGTFLGIPGKSKDTINARLDLEDMGIRKNLHLIPNGDSYSVPQAPYVMSKTQKLDFCRFLRSVKFPDGYASNLATCISTDGCNLQGLKTHDCHILLQRILPAAIRGIMHKDIYEAIAELGNFFQQLCAKTLKLDVLHRMKEEIPIILCKLEKIFPPSFFDVMLHLAVHLPDDAILRGPVQYGWMYPVERRLLTLKHYVRNMARPEGSIAEAYVADECLIACSRYFDDVDTRHNREGRNRERVDLINGDISIFQHGADLLGAPRITYLQHDHEKLVAEKKYVNGEDVNDDLYALSSEPDLRVKIYSACLVSGVRFHTAEREKNRRTQNSGVMTEGTHNGENIDFYGCLKEIIQLQYSSISRETQTVVLFRCDWFDTDGKKSRMKDDGYMKSINVGNCWYKDDPFILATQATKVFYLEDTKHGGNWRVVQKFAHRHLWSVAENDSEELPNGVGLTYQDDECAGFPIQLNEGNLENEQPSVENCLNVDAREVEELRRQREEEPQENESTDGEDETRWQYVSDGEGTSTPQDDDAEDSEC</sequence>
<feature type="compositionally biased region" description="Acidic residues" evidence="1">
    <location>
        <begin position="1078"/>
        <end position="1087"/>
    </location>
</feature>
<evidence type="ECO:0000259" key="3">
    <source>
        <dbReference type="Pfam" id="PF13960"/>
    </source>
</evidence>
<gene>
    <name evidence="5" type="ORF">U9M48_000740</name>
</gene>
<evidence type="ECO:0000256" key="1">
    <source>
        <dbReference type="SAM" id="MobiDB-lite"/>
    </source>
</evidence>
<evidence type="ECO:0000259" key="4">
    <source>
        <dbReference type="Pfam" id="PF13963"/>
    </source>
</evidence>
<dbReference type="InterPro" id="IPR025452">
    <property type="entry name" value="DUF4218"/>
</dbReference>
<evidence type="ECO:0000259" key="2">
    <source>
        <dbReference type="Pfam" id="PF13952"/>
    </source>
</evidence>
<evidence type="ECO:0008006" key="7">
    <source>
        <dbReference type="Google" id="ProtNLM"/>
    </source>
</evidence>
<dbReference type="EMBL" id="CP144745">
    <property type="protein sequence ID" value="WVZ49373.1"/>
    <property type="molecule type" value="Genomic_DNA"/>
</dbReference>
<feature type="domain" description="DUF4216" evidence="2">
    <location>
        <begin position="902"/>
        <end position="978"/>
    </location>
</feature>
<dbReference type="AlphaFoldDB" id="A0AAQ3SCI8"/>
<feature type="non-terminal residue" evidence="5">
    <location>
        <position position="1"/>
    </location>
</feature>
<accession>A0AAQ3SCI8</accession>
<dbReference type="Proteomes" id="UP001341281">
    <property type="component" value="Chromosome 01"/>
</dbReference>
<dbReference type="InterPro" id="IPR029480">
    <property type="entry name" value="Transpos_assoc"/>
</dbReference>
<dbReference type="InterPro" id="IPR004242">
    <property type="entry name" value="Transposase_21"/>
</dbReference>
<dbReference type="InterPro" id="IPR025312">
    <property type="entry name" value="DUF4216"/>
</dbReference>
<feature type="compositionally biased region" description="Acidic residues" evidence="1">
    <location>
        <begin position="1050"/>
        <end position="1061"/>
    </location>
</feature>
<dbReference type="PANTHER" id="PTHR10775">
    <property type="entry name" value="OS08G0208400 PROTEIN"/>
    <property type="match status" value="1"/>
</dbReference>
<feature type="domain" description="Transposase-associated" evidence="4">
    <location>
        <begin position="3"/>
        <end position="75"/>
    </location>
</feature>
<dbReference type="Pfam" id="PF13963">
    <property type="entry name" value="Transpos_assoc"/>
    <property type="match status" value="1"/>
</dbReference>
<feature type="region of interest" description="Disordered" evidence="1">
    <location>
        <begin position="1042"/>
        <end position="1087"/>
    </location>
</feature>
<evidence type="ECO:0000313" key="5">
    <source>
        <dbReference type="EMBL" id="WVZ49373.1"/>
    </source>
</evidence>
<dbReference type="PANTHER" id="PTHR10775:SF185">
    <property type="entry name" value="OS08G0208400 PROTEIN"/>
    <property type="match status" value="1"/>
</dbReference>
<organism evidence="5 6">
    <name type="scientific">Paspalum notatum var. saurae</name>
    <dbReference type="NCBI Taxonomy" id="547442"/>
    <lineage>
        <taxon>Eukaryota</taxon>
        <taxon>Viridiplantae</taxon>
        <taxon>Streptophyta</taxon>
        <taxon>Embryophyta</taxon>
        <taxon>Tracheophyta</taxon>
        <taxon>Spermatophyta</taxon>
        <taxon>Magnoliopsida</taxon>
        <taxon>Liliopsida</taxon>
        <taxon>Poales</taxon>
        <taxon>Poaceae</taxon>
        <taxon>PACMAD clade</taxon>
        <taxon>Panicoideae</taxon>
        <taxon>Andropogonodae</taxon>
        <taxon>Paspaleae</taxon>
        <taxon>Paspalinae</taxon>
        <taxon>Paspalum</taxon>
    </lineage>
</organism>
<dbReference type="Pfam" id="PF13960">
    <property type="entry name" value="DUF4218"/>
    <property type="match status" value="1"/>
</dbReference>
<feature type="domain" description="DUF4218" evidence="3">
    <location>
        <begin position="677"/>
        <end position="789"/>
    </location>
</feature>
<reference evidence="5 6" key="1">
    <citation type="submission" date="2024-02" db="EMBL/GenBank/DDBJ databases">
        <title>High-quality chromosome-scale genome assembly of Pensacola bahiagrass (Paspalum notatum Flugge var. saurae).</title>
        <authorList>
            <person name="Vega J.M."/>
            <person name="Podio M."/>
            <person name="Orjuela J."/>
            <person name="Siena L.A."/>
            <person name="Pessino S.C."/>
            <person name="Combes M.C."/>
            <person name="Mariac C."/>
            <person name="Albertini E."/>
            <person name="Pupilli F."/>
            <person name="Ortiz J.P.A."/>
            <person name="Leblanc O."/>
        </authorList>
    </citation>
    <scope>NUCLEOTIDE SEQUENCE [LARGE SCALE GENOMIC DNA]</scope>
    <source>
        <strain evidence="5">R1</strain>
        <tissue evidence="5">Leaf</tissue>
    </source>
</reference>
<keyword evidence="6" id="KW-1185">Reference proteome</keyword>
<dbReference type="Pfam" id="PF13952">
    <property type="entry name" value="DUF4216"/>
    <property type="match status" value="1"/>
</dbReference>
<dbReference type="Pfam" id="PF02992">
    <property type="entry name" value="Transposase_21"/>
    <property type="match status" value="1"/>
</dbReference>
<protein>
    <recommendedName>
        <fullName evidence="7">Transposase</fullName>
    </recommendedName>
</protein>